<organism evidence="2 3">
    <name type="scientific">Bacillus daqingensis</name>
    <dbReference type="NCBI Taxonomy" id="872396"/>
    <lineage>
        <taxon>Bacteria</taxon>
        <taxon>Bacillati</taxon>
        <taxon>Bacillota</taxon>
        <taxon>Bacilli</taxon>
        <taxon>Bacillales</taxon>
        <taxon>Bacillaceae</taxon>
        <taxon>Bacillus</taxon>
    </lineage>
</organism>
<dbReference type="PANTHER" id="PTHR43300">
    <property type="entry name" value="ACETYLTRANSFERASE"/>
    <property type="match status" value="1"/>
</dbReference>
<dbReference type="InterPro" id="IPR011004">
    <property type="entry name" value="Trimer_LpxA-like_sf"/>
</dbReference>
<keyword evidence="3" id="KW-1185">Reference proteome</keyword>
<proteinExistence type="predicted"/>
<name>A0ABV9NTE1_9BACI</name>
<sequence>MKELIMVGSGGHSKVVNETIAREGNYAVKAVVDDKFEEVVMRNGRLYMPLMTAASLLQLFPEARWIIAVGSNEARRRLKERLPVPQTKYAVIIDPAAVVSPSAVIGFGTVVFANAVIQASAKIGEHVIINTSSIIEHDAFVGSYAHISPQAVLTGAATVLEGAHIGANASIIPGKTVGQWSIIGAGSTVIRSIPGYITAAGSPAQRIHKGGKEIEEHTG</sequence>
<dbReference type="Proteomes" id="UP001595896">
    <property type="component" value="Unassembled WGS sequence"/>
</dbReference>
<dbReference type="InterPro" id="IPR020019">
    <property type="entry name" value="AcTrfase_PglD-like"/>
</dbReference>
<evidence type="ECO:0000313" key="2">
    <source>
        <dbReference type="EMBL" id="MFC4735412.1"/>
    </source>
</evidence>
<dbReference type="Pfam" id="PF17836">
    <property type="entry name" value="PglD_N"/>
    <property type="match status" value="1"/>
</dbReference>
<comment type="caution">
    <text evidence="2">The sequence shown here is derived from an EMBL/GenBank/DDBJ whole genome shotgun (WGS) entry which is preliminary data.</text>
</comment>
<evidence type="ECO:0000259" key="1">
    <source>
        <dbReference type="Pfam" id="PF17836"/>
    </source>
</evidence>
<feature type="domain" description="PglD N-terminal" evidence="1">
    <location>
        <begin position="4"/>
        <end position="82"/>
    </location>
</feature>
<dbReference type="SUPFAM" id="SSF51161">
    <property type="entry name" value="Trimeric LpxA-like enzymes"/>
    <property type="match status" value="1"/>
</dbReference>
<dbReference type="NCBIfam" id="TIGR03570">
    <property type="entry name" value="NeuD_NnaD"/>
    <property type="match status" value="1"/>
</dbReference>
<accession>A0ABV9NTE1</accession>
<protein>
    <submittedName>
        <fullName evidence="2">Acetyltransferase</fullName>
    </submittedName>
</protein>
<dbReference type="RefSeq" id="WP_377908035.1">
    <property type="nucleotide sequence ID" value="NZ_JBHSGK010000003.1"/>
</dbReference>
<dbReference type="InterPro" id="IPR050179">
    <property type="entry name" value="Trans_hexapeptide_repeat"/>
</dbReference>
<dbReference type="Gene3D" id="3.40.50.20">
    <property type="match status" value="1"/>
</dbReference>
<dbReference type="EMBL" id="JBHSGK010000003">
    <property type="protein sequence ID" value="MFC4735412.1"/>
    <property type="molecule type" value="Genomic_DNA"/>
</dbReference>
<dbReference type="PANTHER" id="PTHR43300:SF7">
    <property type="entry name" value="UDP-N-ACETYLBACILLOSAMINE N-ACETYLTRANSFERASE"/>
    <property type="match status" value="1"/>
</dbReference>
<gene>
    <name evidence="2" type="ORF">ACFO4L_02330</name>
</gene>
<dbReference type="InterPro" id="IPR041561">
    <property type="entry name" value="PglD_N"/>
</dbReference>
<evidence type="ECO:0000313" key="3">
    <source>
        <dbReference type="Proteomes" id="UP001595896"/>
    </source>
</evidence>
<dbReference type="Gene3D" id="2.160.10.10">
    <property type="entry name" value="Hexapeptide repeat proteins"/>
    <property type="match status" value="1"/>
</dbReference>
<reference evidence="3" key="1">
    <citation type="journal article" date="2019" name="Int. J. Syst. Evol. Microbiol.">
        <title>The Global Catalogue of Microorganisms (GCM) 10K type strain sequencing project: providing services to taxonomists for standard genome sequencing and annotation.</title>
        <authorList>
            <consortium name="The Broad Institute Genomics Platform"/>
            <consortium name="The Broad Institute Genome Sequencing Center for Infectious Disease"/>
            <person name="Wu L."/>
            <person name="Ma J."/>
        </authorList>
    </citation>
    <scope>NUCLEOTIDE SEQUENCE [LARGE SCALE GENOMIC DNA]</scope>
    <source>
        <strain evidence="3">JCM 12165</strain>
    </source>
</reference>
<dbReference type="CDD" id="cd03360">
    <property type="entry name" value="LbH_AT_putative"/>
    <property type="match status" value="1"/>
</dbReference>